<keyword evidence="2 5" id="KW-0547">Nucleotide-binding</keyword>
<dbReference type="EMBL" id="JABBNI010000014">
    <property type="protein sequence ID" value="NMM62584.1"/>
    <property type="molecule type" value="Genomic_DNA"/>
</dbReference>
<reference evidence="6 7" key="1">
    <citation type="submission" date="2020-06" db="EMBL/GenBank/DDBJ databases">
        <title>Complete Genome Sequence of Clostridium muelleri sp. nov. P21T, an Acid-Alcohol Producing Acetogen Isolated from Old Hay.</title>
        <authorList>
            <person name="Duncan K.E."/>
            <person name="Tanner R.S."/>
        </authorList>
    </citation>
    <scope>NUCLEOTIDE SEQUENCE [LARGE SCALE GENOMIC DNA]</scope>
    <source>
        <strain evidence="6 7">P21</strain>
    </source>
</reference>
<dbReference type="Gene3D" id="3.30.230.80">
    <property type="match status" value="1"/>
</dbReference>
<dbReference type="GO" id="GO:0051082">
    <property type="term" value="F:unfolded protein binding"/>
    <property type="evidence" value="ECO:0007669"/>
    <property type="project" value="InterPro"/>
</dbReference>
<dbReference type="PRINTS" id="PR00775">
    <property type="entry name" value="HEATSHOCK90"/>
</dbReference>
<organism evidence="6 7">
    <name type="scientific">Clostridium muellerianum</name>
    <dbReference type="NCBI Taxonomy" id="2716538"/>
    <lineage>
        <taxon>Bacteria</taxon>
        <taxon>Bacillati</taxon>
        <taxon>Bacillota</taxon>
        <taxon>Clostridia</taxon>
        <taxon>Eubacteriales</taxon>
        <taxon>Clostridiaceae</taxon>
        <taxon>Clostridium</taxon>
    </lineage>
</organism>
<dbReference type="InterPro" id="IPR001404">
    <property type="entry name" value="Hsp90_fam"/>
</dbReference>
<dbReference type="SUPFAM" id="SSF54211">
    <property type="entry name" value="Ribosomal protein S5 domain 2-like"/>
    <property type="match status" value="1"/>
</dbReference>
<evidence type="ECO:0000256" key="2">
    <source>
        <dbReference type="ARBA" id="ARBA00022741"/>
    </source>
</evidence>
<keyword evidence="7" id="KW-1185">Reference proteome</keyword>
<dbReference type="GO" id="GO:0016887">
    <property type="term" value="F:ATP hydrolysis activity"/>
    <property type="evidence" value="ECO:0007669"/>
    <property type="project" value="InterPro"/>
</dbReference>
<proteinExistence type="inferred from homology"/>
<feature type="binding site" evidence="5">
    <location>
        <position position="31"/>
    </location>
    <ligand>
        <name>ATP</name>
        <dbReference type="ChEBI" id="CHEBI:30616"/>
    </ligand>
</feature>
<sequence>MENNNFQVNLEGIISLLSENLYKDKNVFLREILQNAVDAITARKNISDDEKDIINFELFEDTLVVEDNGIGLSKDDIENFLSVIGQSSKRKEILKGDFIGRFGIGLLSCFIVCDEITIITKKFNSKEVFKWVGKSDGTYEMKKLDIKISFGSKVYLKAKEGASNFFMPEYVYKTLNHYGAFLPYPILLTYKDEVKIINKNAQLLLEANHNFNIWKGLGKEIYNENFLDCIHITSKTANINGAAYILPRNTSLVSKVKGKIYVKGMFISDQCDKIMPTWAFFTRPLINAQNLRLTASREDFYEDNELELVRKEIAECFKSYFMQLSKNNPKKLEDIINIHHNSLKLMSVEEDDLYKIMINYFKFSTTMGKMTLFDIYKEYKVIKYTLSVDDYKQIEKVAKAQNICIVNGGYINDSELIEKFNFIVDRYATEVINPNDISNSFDELSFEQINETQDFIIFADKVLKAYSCSASIKKFNPKEVTAIYNLSNCTKMLKEIKESKENSVAENNFILAELASSFEKLYQEEMSDLCFNYSNFMIRKLIQCRNDEVKRSVINVIYVQALMAGNHKVTKEEQELFSNGINKLMDMAL</sequence>
<feature type="binding site" evidence="5">
    <location>
        <position position="35"/>
    </location>
    <ligand>
        <name>ATP</name>
        <dbReference type="ChEBI" id="CHEBI:30616"/>
    </ligand>
</feature>
<dbReference type="Gene3D" id="3.30.565.10">
    <property type="entry name" value="Histidine kinase-like ATPase, C-terminal domain"/>
    <property type="match status" value="1"/>
</dbReference>
<dbReference type="SUPFAM" id="SSF55874">
    <property type="entry name" value="ATPase domain of HSP90 chaperone/DNA topoisomerase II/histidine kinase"/>
    <property type="match status" value="1"/>
</dbReference>
<dbReference type="PANTHER" id="PTHR11528">
    <property type="entry name" value="HEAT SHOCK PROTEIN 90 FAMILY MEMBER"/>
    <property type="match status" value="1"/>
</dbReference>
<comment type="similarity">
    <text evidence="1">Belongs to the heat shock protein 90 family.</text>
</comment>
<evidence type="ECO:0000256" key="3">
    <source>
        <dbReference type="ARBA" id="ARBA00022840"/>
    </source>
</evidence>
<name>A0A7Y0EFJ8_9CLOT</name>
<dbReference type="InterPro" id="IPR036890">
    <property type="entry name" value="HATPase_C_sf"/>
</dbReference>
<evidence type="ECO:0000313" key="7">
    <source>
        <dbReference type="Proteomes" id="UP000537131"/>
    </source>
</evidence>
<dbReference type="Proteomes" id="UP000537131">
    <property type="component" value="Unassembled WGS sequence"/>
</dbReference>
<gene>
    <name evidence="6" type="ORF">HBE96_07735</name>
</gene>
<evidence type="ECO:0000256" key="5">
    <source>
        <dbReference type="PIRSR" id="PIRSR002583-1"/>
    </source>
</evidence>
<dbReference type="Pfam" id="PF13589">
    <property type="entry name" value="HATPase_c_3"/>
    <property type="match status" value="1"/>
</dbReference>
<accession>A0A7Y0EFJ8</accession>
<feature type="binding site" evidence="5">
    <location>
        <position position="67"/>
    </location>
    <ligand>
        <name>ATP</name>
        <dbReference type="ChEBI" id="CHEBI:30616"/>
    </ligand>
</feature>
<dbReference type="InterPro" id="IPR020568">
    <property type="entry name" value="Ribosomal_Su5_D2-typ_SF"/>
</dbReference>
<dbReference type="GO" id="GO:0140662">
    <property type="term" value="F:ATP-dependent protein folding chaperone"/>
    <property type="evidence" value="ECO:0007669"/>
    <property type="project" value="InterPro"/>
</dbReference>
<dbReference type="InterPro" id="IPR020575">
    <property type="entry name" value="Hsp90_N"/>
</dbReference>
<evidence type="ECO:0000313" key="6">
    <source>
        <dbReference type="EMBL" id="NMM62584.1"/>
    </source>
</evidence>
<dbReference type="AlphaFoldDB" id="A0A7Y0EFJ8"/>
<feature type="binding site" evidence="5">
    <location>
        <position position="297"/>
    </location>
    <ligand>
        <name>ATP</name>
        <dbReference type="ChEBI" id="CHEBI:30616"/>
    </ligand>
</feature>
<evidence type="ECO:0000256" key="4">
    <source>
        <dbReference type="ARBA" id="ARBA00023186"/>
    </source>
</evidence>
<dbReference type="PIRSF" id="PIRSF002583">
    <property type="entry name" value="Hsp90"/>
    <property type="match status" value="1"/>
</dbReference>
<keyword evidence="3 5" id="KW-0067">ATP-binding</keyword>
<dbReference type="RefSeq" id="WP_169297189.1">
    <property type="nucleotide sequence ID" value="NZ_JABBNI010000014.1"/>
</dbReference>
<keyword evidence="4" id="KW-0143">Chaperone</keyword>
<evidence type="ECO:0000256" key="1">
    <source>
        <dbReference type="ARBA" id="ARBA00008239"/>
    </source>
</evidence>
<dbReference type="NCBIfam" id="NF010683">
    <property type="entry name" value="PRK14083.1"/>
    <property type="match status" value="1"/>
</dbReference>
<comment type="caution">
    <text evidence="6">The sequence shown here is derived from an EMBL/GenBank/DDBJ whole genome shotgun (WGS) entry which is preliminary data.</text>
</comment>
<dbReference type="Pfam" id="PF00183">
    <property type="entry name" value="HSP90"/>
    <property type="match status" value="1"/>
</dbReference>
<protein>
    <submittedName>
        <fullName evidence="6">HSP90 family protein</fullName>
    </submittedName>
</protein>
<dbReference type="GO" id="GO:0005524">
    <property type="term" value="F:ATP binding"/>
    <property type="evidence" value="ECO:0007669"/>
    <property type="project" value="UniProtKB-KW"/>
</dbReference>